<evidence type="ECO:0000313" key="2">
    <source>
        <dbReference type="Proteomes" id="UP000028681"/>
    </source>
</evidence>
<evidence type="ECO:0000313" key="1">
    <source>
        <dbReference type="EMBL" id="AIJ10352.1"/>
    </source>
</evidence>
<dbReference type="EMBL" id="CP006664">
    <property type="protein sequence ID" value="AIJ10352.1"/>
    <property type="molecule type" value="Genomic_DNA"/>
</dbReference>
<dbReference type="HOGENOM" id="CLU_3327363_0_0_6"/>
<organism evidence="1 2">
    <name type="scientific">Edwardsiella anguillarum ET080813</name>
    <dbReference type="NCBI Taxonomy" id="667120"/>
    <lineage>
        <taxon>Bacteria</taxon>
        <taxon>Pseudomonadati</taxon>
        <taxon>Pseudomonadota</taxon>
        <taxon>Gammaproteobacteria</taxon>
        <taxon>Enterobacterales</taxon>
        <taxon>Hafniaceae</taxon>
        <taxon>Edwardsiella</taxon>
    </lineage>
</organism>
<sequence length="38" mass="4638">MRRSLISISYYWHRQRNPDDTCTKIDFGHYLIAKLLLL</sequence>
<reference evidence="1 2" key="1">
    <citation type="journal article" date="2012" name="PLoS ONE">
        <title>Edwardsiella comparative phylogenomics reveal the new intra/inter-species taxonomic relationships, virulence evolution and niche adaptation mechanisms.</title>
        <authorList>
            <person name="Yang M."/>
            <person name="Lv Y."/>
            <person name="Xiao J."/>
            <person name="Wu H."/>
            <person name="Zheng H."/>
            <person name="Liu Q."/>
            <person name="Zhang Y."/>
            <person name="Wang Q."/>
        </authorList>
    </citation>
    <scope>NUCLEOTIDE SEQUENCE [LARGE SCALE GENOMIC DNA]</scope>
    <source>
        <strain evidence="2">080813</strain>
    </source>
</reference>
<dbReference type="AlphaFoldDB" id="A0A076LUJ1"/>
<dbReference type="KEGG" id="ete:ETEE_3943"/>
<gene>
    <name evidence="1" type="ORF">ETEE_3943</name>
</gene>
<protein>
    <submittedName>
        <fullName evidence="1">Uncharacterized protein</fullName>
    </submittedName>
</protein>
<name>A0A076LUJ1_9GAMM</name>
<proteinExistence type="predicted"/>
<accession>A0A076LUJ1</accession>
<dbReference type="Proteomes" id="UP000028681">
    <property type="component" value="Chromosome"/>
</dbReference>